<accession>U2CPD8</accession>
<dbReference type="OrthoDB" id="9813053at2"/>
<proteinExistence type="predicted"/>
<dbReference type="EMBL" id="AWSV01000054">
    <property type="protein sequence ID" value="ERI86405.1"/>
    <property type="molecule type" value="Genomic_DNA"/>
</dbReference>
<feature type="domain" description="Antitoxin SocA-like Panacea" evidence="1">
    <location>
        <begin position="48"/>
        <end position="152"/>
    </location>
</feature>
<evidence type="ECO:0000313" key="2">
    <source>
        <dbReference type="EMBL" id="ERI86405.1"/>
    </source>
</evidence>
<dbReference type="AlphaFoldDB" id="U2CPD8"/>
<dbReference type="Proteomes" id="UP000016496">
    <property type="component" value="Unassembled WGS sequence"/>
</dbReference>
<reference evidence="2 3" key="1">
    <citation type="submission" date="2013-08" db="EMBL/GenBank/DDBJ databases">
        <authorList>
            <person name="Weinstock G."/>
            <person name="Sodergren E."/>
            <person name="Wylie T."/>
            <person name="Fulton L."/>
            <person name="Fulton R."/>
            <person name="Fronick C."/>
            <person name="O'Laughlin M."/>
            <person name="Godfrey J."/>
            <person name="Miner T."/>
            <person name="Herter B."/>
            <person name="Appelbaum E."/>
            <person name="Cordes M."/>
            <person name="Lek S."/>
            <person name="Wollam A."/>
            <person name="Pepin K.H."/>
            <person name="Palsikar V.B."/>
            <person name="Mitreva M."/>
            <person name="Wilson R.K."/>
        </authorList>
    </citation>
    <scope>NUCLEOTIDE SEQUENCE [LARGE SCALE GENOMIC DNA]</scope>
    <source>
        <strain evidence="2 3">F0041</strain>
    </source>
</reference>
<gene>
    <name evidence="2" type="ORF">HMPREF1981_00915</name>
</gene>
<dbReference type="Pfam" id="PF13274">
    <property type="entry name" value="SocA_Panacea"/>
    <property type="match status" value="1"/>
</dbReference>
<dbReference type="HOGENOM" id="CLU_107140_0_0_10"/>
<protein>
    <recommendedName>
        <fullName evidence="1">Antitoxin SocA-like Panacea domain-containing protein</fullName>
    </recommendedName>
</protein>
<evidence type="ECO:0000259" key="1">
    <source>
        <dbReference type="Pfam" id="PF13274"/>
    </source>
</evidence>
<organism evidence="2 3">
    <name type="scientific">Bacteroides pyogenes F0041</name>
    <dbReference type="NCBI Taxonomy" id="1321819"/>
    <lineage>
        <taxon>Bacteria</taxon>
        <taxon>Pseudomonadati</taxon>
        <taxon>Bacteroidota</taxon>
        <taxon>Bacteroidia</taxon>
        <taxon>Bacteroidales</taxon>
        <taxon>Bacteroidaceae</taxon>
        <taxon>Bacteroides</taxon>
    </lineage>
</organism>
<sequence>MGKRYLCTKQKKFNPLGNKYMTKFEQQKIIEVVLYILNKTRGIDYYRLFKILYFANQRSLVEWGQLMTTDKFCALPHGPVPTELYNAIKGQKSILPHIKSDINVVDYYLLPKRDSNTDYLSEYDIKVLDECISKYGKMNFTELEKTSHTSCWEKARAQKGSHVIAPGDIARDGGAGEELIKYINDSIAFNEAFGN</sequence>
<name>U2CPD8_9BACE</name>
<evidence type="ECO:0000313" key="3">
    <source>
        <dbReference type="Proteomes" id="UP000016496"/>
    </source>
</evidence>
<comment type="caution">
    <text evidence="2">The sequence shown here is derived from an EMBL/GenBank/DDBJ whole genome shotgun (WGS) entry which is preliminary data.</text>
</comment>
<dbReference type="InterPro" id="IPR025272">
    <property type="entry name" value="SocA_Panacea"/>
</dbReference>
<dbReference type="PATRIC" id="fig|1321819.3.peg.849"/>